<dbReference type="RefSeq" id="WP_196990026.1">
    <property type="nucleotide sequence ID" value="NZ_JADWYR010000001.1"/>
</dbReference>
<evidence type="ECO:0000313" key="1">
    <source>
        <dbReference type="EMBL" id="MBG9376004.1"/>
    </source>
</evidence>
<dbReference type="Proteomes" id="UP000628448">
    <property type="component" value="Unassembled WGS sequence"/>
</dbReference>
<dbReference type="EMBL" id="JADWYR010000001">
    <property type="protein sequence ID" value="MBG9376004.1"/>
    <property type="molecule type" value="Genomic_DNA"/>
</dbReference>
<name>A0A931GXL1_9BACT</name>
<comment type="caution">
    <text evidence="1">The sequence shown here is derived from an EMBL/GenBank/DDBJ whole genome shotgun (WGS) entry which is preliminary data.</text>
</comment>
<gene>
    <name evidence="1" type="ORF">I5907_07145</name>
</gene>
<keyword evidence="2" id="KW-1185">Reference proteome</keyword>
<protein>
    <submittedName>
        <fullName evidence="1">Uncharacterized protein</fullName>
    </submittedName>
</protein>
<organism evidence="1 2">
    <name type="scientific">Panacibacter microcysteis</name>
    <dbReference type="NCBI Taxonomy" id="2793269"/>
    <lineage>
        <taxon>Bacteria</taxon>
        <taxon>Pseudomonadati</taxon>
        <taxon>Bacteroidota</taxon>
        <taxon>Chitinophagia</taxon>
        <taxon>Chitinophagales</taxon>
        <taxon>Chitinophagaceae</taxon>
        <taxon>Panacibacter</taxon>
    </lineage>
</organism>
<evidence type="ECO:0000313" key="2">
    <source>
        <dbReference type="Proteomes" id="UP000628448"/>
    </source>
</evidence>
<dbReference type="AlphaFoldDB" id="A0A931GXL1"/>
<accession>A0A931GXL1</accession>
<sequence>MKKHLVTALLTAVGTGVGIAAYILIRQRKSNADDDTPSMAAPAGHTKLPHMFAYARERNGHTNDGR</sequence>
<proteinExistence type="predicted"/>
<reference evidence="1" key="1">
    <citation type="submission" date="2020-11" db="EMBL/GenBank/DDBJ databases">
        <title>Bacterial whole genome sequence for Panacibacter sp. DH6.</title>
        <authorList>
            <person name="Le V."/>
            <person name="Ko S."/>
            <person name="Ahn C.-Y."/>
            <person name="Oh H.-M."/>
        </authorList>
    </citation>
    <scope>NUCLEOTIDE SEQUENCE</scope>
    <source>
        <strain evidence="1">DH6</strain>
    </source>
</reference>